<comment type="caution">
    <text evidence="2">The sequence shown here is derived from an EMBL/GenBank/DDBJ whole genome shotgun (WGS) entry which is preliminary data.</text>
</comment>
<gene>
    <name evidence="2" type="ORF">APZ18_12580</name>
</gene>
<evidence type="ECO:0000313" key="3">
    <source>
        <dbReference type="Proteomes" id="UP000050833"/>
    </source>
</evidence>
<evidence type="ECO:0000313" key="2">
    <source>
        <dbReference type="EMBL" id="KQC85505.1"/>
    </source>
</evidence>
<dbReference type="Proteomes" id="UP000050833">
    <property type="component" value="Unassembled WGS sequence"/>
</dbReference>
<evidence type="ECO:0000259" key="1">
    <source>
        <dbReference type="Pfam" id="PF13395"/>
    </source>
</evidence>
<dbReference type="CDD" id="cd00085">
    <property type="entry name" value="HNHc"/>
    <property type="match status" value="1"/>
</dbReference>
<dbReference type="Pfam" id="PF13395">
    <property type="entry name" value="HNH_4"/>
    <property type="match status" value="1"/>
</dbReference>
<proteinExistence type="predicted"/>
<keyword evidence="3" id="KW-1185">Reference proteome</keyword>
<dbReference type="EMBL" id="LLKB01000005">
    <property type="protein sequence ID" value="KQC85505.1"/>
    <property type="molecule type" value="Genomic_DNA"/>
</dbReference>
<dbReference type="AlphaFoldDB" id="A0AAW3JSY8"/>
<dbReference type="RefSeq" id="WP_055945424.1">
    <property type="nucleotide sequence ID" value="NZ_DBGDCA010000201.1"/>
</dbReference>
<reference evidence="2 3" key="1">
    <citation type="submission" date="2015-10" db="EMBL/GenBank/DDBJ databases">
        <title>Butyribacter intestini gen. nov., sp. nov., a butyric acid-producing bacterium of the family Lachnospiraceae isolated from the human faeces.</title>
        <authorList>
            <person name="Zou Y."/>
            <person name="Xue W."/>
            <person name="Luo G."/>
            <person name="Lv M."/>
        </authorList>
    </citation>
    <scope>NUCLEOTIDE SEQUENCE [LARGE SCALE GENOMIC DNA]</scope>
    <source>
        <strain evidence="2 3">TF01-11</strain>
    </source>
</reference>
<accession>A0AAW3JSY8</accession>
<dbReference type="InterPro" id="IPR003615">
    <property type="entry name" value="HNH_nuc"/>
</dbReference>
<organism evidence="2 3">
    <name type="scientific">Butyribacter intestini</name>
    <dbReference type="NCBI Taxonomy" id="1703332"/>
    <lineage>
        <taxon>Bacteria</taxon>
        <taxon>Bacillati</taxon>
        <taxon>Bacillota</taxon>
        <taxon>Clostridia</taxon>
        <taxon>Lachnospirales</taxon>
        <taxon>Lachnospiraceae</taxon>
        <taxon>Butyribacter</taxon>
    </lineage>
</organism>
<sequence>MDIQHLKYKNDLNIDSFIHMLDDTTECYKFYWLDALLKLFSLGKTEIVFDDLINQMIADAWYSVVEYHLHLGPKNASGKIMNSLERAVIKLSQLTNIPNDADRDTIILAVKENDRELHGEKDQLTKNVPYRMLSPFMHEVKGNDRIWDQKKRLIAYIEQLNKKECIPYQITNGAGLKKRVVINEEWQNFFMDNFVTISGWIEVKKVRYLQGRNPGVPGIIYKLVPENNKQRKLRYVRNLWNTIIETKPVYDIYSEKLLGLDDFDIDHFVPWSFVANDELWNLLPMDSSLNSSKSNNLPQWKYFELFAKNQYMMYESAKSSEKIMDKFKKCQRDNLVMPWSMEELYIAENDREAFIKVLEEKLHPVYDSARIQGYEIWRM</sequence>
<protein>
    <recommendedName>
        <fullName evidence="1">HNH nuclease domain-containing protein</fullName>
    </recommendedName>
</protein>
<feature type="domain" description="HNH nuclease" evidence="1">
    <location>
        <begin position="252"/>
        <end position="298"/>
    </location>
</feature>
<dbReference type="Gene3D" id="1.10.30.50">
    <property type="match status" value="1"/>
</dbReference>
<name>A0AAW3JSY8_9FIRM</name>